<feature type="region of interest" description="Disordered" evidence="1">
    <location>
        <begin position="95"/>
        <end position="138"/>
    </location>
</feature>
<reference evidence="3" key="1">
    <citation type="submission" date="2022-11" db="UniProtKB">
        <authorList>
            <consortium name="WormBaseParasite"/>
        </authorList>
    </citation>
    <scope>IDENTIFICATION</scope>
</reference>
<feature type="compositionally biased region" description="Low complexity" evidence="1">
    <location>
        <begin position="162"/>
        <end position="181"/>
    </location>
</feature>
<proteinExistence type="predicted"/>
<dbReference type="WBParaSite" id="PDA_v2.g18617.t1">
    <property type="protein sequence ID" value="PDA_v2.g18617.t1"/>
    <property type="gene ID" value="PDA_v2.g18617"/>
</dbReference>
<evidence type="ECO:0000256" key="1">
    <source>
        <dbReference type="SAM" id="MobiDB-lite"/>
    </source>
</evidence>
<feature type="region of interest" description="Disordered" evidence="1">
    <location>
        <begin position="152"/>
        <end position="195"/>
    </location>
</feature>
<dbReference type="Proteomes" id="UP000887578">
    <property type="component" value="Unplaced"/>
</dbReference>
<name>A0A914PR66_9BILA</name>
<sequence>MYANYGKTVISETVRNSGGSRKRKLVMESVTTAKRPSIATSTTLKVVGACDKLVAFAVPSAEFGQRSYVLDLSDAKVRDVVGVYVQDEPVTSTSIGASTSTGSTSAGTGISTAVSTSTGSTSTGTGISTLTPQQRERIARNKEEALRRRAEFLKTHPPSLPVSNASTGSTSSGNTVTSTLTEEQRDRVVGNKFQS</sequence>
<protein>
    <submittedName>
        <fullName evidence="3">Uncharacterized protein</fullName>
    </submittedName>
</protein>
<feature type="compositionally biased region" description="Low complexity" evidence="1">
    <location>
        <begin position="95"/>
        <end position="129"/>
    </location>
</feature>
<accession>A0A914PR66</accession>
<keyword evidence="2" id="KW-1185">Reference proteome</keyword>
<dbReference type="AlphaFoldDB" id="A0A914PR66"/>
<evidence type="ECO:0000313" key="3">
    <source>
        <dbReference type="WBParaSite" id="PDA_v2.g18617.t1"/>
    </source>
</evidence>
<evidence type="ECO:0000313" key="2">
    <source>
        <dbReference type="Proteomes" id="UP000887578"/>
    </source>
</evidence>
<organism evidence="2 3">
    <name type="scientific">Panagrolaimus davidi</name>
    <dbReference type="NCBI Taxonomy" id="227884"/>
    <lineage>
        <taxon>Eukaryota</taxon>
        <taxon>Metazoa</taxon>
        <taxon>Ecdysozoa</taxon>
        <taxon>Nematoda</taxon>
        <taxon>Chromadorea</taxon>
        <taxon>Rhabditida</taxon>
        <taxon>Tylenchina</taxon>
        <taxon>Panagrolaimomorpha</taxon>
        <taxon>Panagrolaimoidea</taxon>
        <taxon>Panagrolaimidae</taxon>
        <taxon>Panagrolaimus</taxon>
    </lineage>
</organism>